<keyword evidence="2" id="KW-0472">Membrane</keyword>
<dbReference type="Gene3D" id="2.40.50.100">
    <property type="match status" value="1"/>
</dbReference>
<protein>
    <submittedName>
        <fullName evidence="3">Multidrug resistance efflux pump</fullName>
    </submittedName>
</protein>
<feature type="coiled-coil region" evidence="1">
    <location>
        <begin position="121"/>
        <end position="225"/>
    </location>
</feature>
<dbReference type="AlphaFoldDB" id="A0A316B559"/>
<feature type="transmembrane region" description="Helical" evidence="2">
    <location>
        <begin position="28"/>
        <end position="45"/>
    </location>
</feature>
<dbReference type="PANTHER" id="PTHR30386">
    <property type="entry name" value="MEMBRANE FUSION SUBUNIT OF EMRAB-TOLC MULTIDRUG EFFLUX PUMP"/>
    <property type="match status" value="1"/>
</dbReference>
<gene>
    <name evidence="3" type="ORF">CLV98_106249</name>
</gene>
<keyword evidence="1" id="KW-0175">Coiled coil</keyword>
<dbReference type="SUPFAM" id="SSF51230">
    <property type="entry name" value="Single hybrid motif"/>
    <property type="match status" value="1"/>
</dbReference>
<name>A0A316B559_9BACT</name>
<keyword evidence="4" id="KW-1185">Reference proteome</keyword>
<evidence type="ECO:0000256" key="2">
    <source>
        <dbReference type="SAM" id="Phobius"/>
    </source>
</evidence>
<evidence type="ECO:0000256" key="1">
    <source>
        <dbReference type="SAM" id="Coils"/>
    </source>
</evidence>
<reference evidence="3 4" key="1">
    <citation type="submission" date="2018-03" db="EMBL/GenBank/DDBJ databases">
        <title>Genomic Encyclopedia of Archaeal and Bacterial Type Strains, Phase II (KMG-II): from individual species to whole genera.</title>
        <authorList>
            <person name="Goeker M."/>
        </authorList>
    </citation>
    <scope>NUCLEOTIDE SEQUENCE [LARGE SCALE GENOMIC DNA]</scope>
    <source>
        <strain evidence="3 4">DSM 100346</strain>
    </source>
</reference>
<sequence length="441" mass="50077">MELEKYTIPLTSRDLIYRYHKKSKVRQWTIGIFIFLGLVLFLPWTQNIKAKGDITTLYQEQRPQQINSPIPGKIVRWWVKEGDFVQKGDTILQISEIKEDYLDPNLVGRTRQQVEAKQGAIEFYERKARMSTLQIEVLQEAQKLKIEQLKNKLGQLKSKLTAEKAELVAIENELTLLTDQYERQKKMYAEGLVSQTQLQQRNASYQNALSKRIVAENKIAQTEQEILNNQIEQNGVEQEYLEKINKAEGDRLASMGSAVAGQGEKAKLENMATNYAIRNGMYIILAPQDGQIVQANKSGIGEILKDSESIAVIVPTKVNYAVEMFVKPVDLPLISNGQRVRFMFDGFPAIIFSGWPNNSYGTFGGKVVAVEQSIGTNGQFRVLVAEDPEDRPWPEELRIGSGAQGIALLKNVPIWYELWRNINGFPPDYYSSEPSTKTVKL</sequence>
<proteinExistence type="predicted"/>
<dbReference type="EMBL" id="QGDT01000006">
    <property type="protein sequence ID" value="PWJ57777.1"/>
    <property type="molecule type" value="Genomic_DNA"/>
</dbReference>
<dbReference type="RefSeq" id="WP_211320039.1">
    <property type="nucleotide sequence ID" value="NZ_QGDT01000006.1"/>
</dbReference>
<accession>A0A316B559</accession>
<dbReference type="Proteomes" id="UP000245880">
    <property type="component" value="Unassembled WGS sequence"/>
</dbReference>
<keyword evidence="2" id="KW-1133">Transmembrane helix</keyword>
<dbReference type="InterPro" id="IPR050739">
    <property type="entry name" value="MFP"/>
</dbReference>
<dbReference type="PANTHER" id="PTHR30386:SF18">
    <property type="entry name" value="INNER MEMBRANE PROTEIN YIAV-RELATED"/>
    <property type="match status" value="1"/>
</dbReference>
<comment type="caution">
    <text evidence="3">The sequence shown here is derived from an EMBL/GenBank/DDBJ whole genome shotgun (WGS) entry which is preliminary data.</text>
</comment>
<dbReference type="PRINTS" id="PR01490">
    <property type="entry name" value="RTXTOXIND"/>
</dbReference>
<organism evidence="3 4">
    <name type="scientific">Dyadobacter jejuensis</name>
    <dbReference type="NCBI Taxonomy" id="1082580"/>
    <lineage>
        <taxon>Bacteria</taxon>
        <taxon>Pseudomonadati</taxon>
        <taxon>Bacteroidota</taxon>
        <taxon>Cytophagia</taxon>
        <taxon>Cytophagales</taxon>
        <taxon>Spirosomataceae</taxon>
        <taxon>Dyadobacter</taxon>
    </lineage>
</organism>
<keyword evidence="2" id="KW-0812">Transmembrane</keyword>
<dbReference type="InterPro" id="IPR011053">
    <property type="entry name" value="Single_hybrid_motif"/>
</dbReference>
<evidence type="ECO:0000313" key="4">
    <source>
        <dbReference type="Proteomes" id="UP000245880"/>
    </source>
</evidence>
<evidence type="ECO:0000313" key="3">
    <source>
        <dbReference type="EMBL" id="PWJ57777.1"/>
    </source>
</evidence>